<sequence length="48" mass="4868">MVSALTPDVIAAGVTAPVMFPKGIASVTADLGRDHLADTQMKGRAKSA</sequence>
<keyword evidence="2" id="KW-1185">Reference proteome</keyword>
<dbReference type="EMBL" id="JAOWKY010000002">
    <property type="protein sequence ID" value="MCV2869048.1"/>
    <property type="molecule type" value="Genomic_DNA"/>
</dbReference>
<comment type="caution">
    <text evidence="1">The sequence shown here is derived from an EMBL/GenBank/DDBJ whole genome shotgun (WGS) entry which is preliminary data.</text>
</comment>
<evidence type="ECO:0000313" key="1">
    <source>
        <dbReference type="EMBL" id="MCV2869048.1"/>
    </source>
</evidence>
<protein>
    <submittedName>
        <fullName evidence="1">Uncharacterized protein</fullName>
    </submittedName>
</protein>
<accession>A0ABT2ZD24</accession>
<name>A0ABT2ZD24_9RHOB</name>
<proteinExistence type="predicted"/>
<evidence type="ECO:0000313" key="2">
    <source>
        <dbReference type="Proteomes" id="UP001652542"/>
    </source>
</evidence>
<dbReference type="Proteomes" id="UP001652542">
    <property type="component" value="Unassembled WGS sequence"/>
</dbReference>
<organism evidence="1 2">
    <name type="scientific">Albidovulum marisflavi</name>
    <dbReference type="NCBI Taxonomy" id="2984159"/>
    <lineage>
        <taxon>Bacteria</taxon>
        <taxon>Pseudomonadati</taxon>
        <taxon>Pseudomonadota</taxon>
        <taxon>Alphaproteobacteria</taxon>
        <taxon>Rhodobacterales</taxon>
        <taxon>Paracoccaceae</taxon>
        <taxon>Albidovulum</taxon>
    </lineage>
</organism>
<dbReference type="RefSeq" id="WP_263734706.1">
    <property type="nucleotide sequence ID" value="NZ_JAOWKY010000002.1"/>
</dbReference>
<gene>
    <name evidence="1" type="ORF">OEW28_10465</name>
</gene>
<reference evidence="1 2" key="1">
    <citation type="submission" date="2022-10" db="EMBL/GenBank/DDBJ databases">
        <title>Defluviimonas sp. nov., isolated from ocean surface water.</title>
        <authorList>
            <person name="He W."/>
            <person name="Wang L."/>
            <person name="Zhang D.-F."/>
        </authorList>
    </citation>
    <scope>NUCLEOTIDE SEQUENCE [LARGE SCALE GENOMIC DNA]</scope>
    <source>
        <strain evidence="1 2">WL0002</strain>
    </source>
</reference>